<dbReference type="STRING" id="3469.A0A4Y7IKS8"/>
<dbReference type="PROSITE" id="PS50144">
    <property type="entry name" value="MATH"/>
    <property type="match status" value="1"/>
</dbReference>
<dbReference type="Pfam" id="PF22486">
    <property type="entry name" value="MATH_2"/>
    <property type="match status" value="1"/>
</dbReference>
<gene>
    <name evidence="2" type="ORF">C5167_041008</name>
</gene>
<reference evidence="2 3" key="1">
    <citation type="journal article" date="2018" name="Science">
        <title>The opium poppy genome and morphinan production.</title>
        <authorList>
            <person name="Guo L."/>
            <person name="Winzer T."/>
            <person name="Yang X."/>
            <person name="Li Y."/>
            <person name="Ning Z."/>
            <person name="He Z."/>
            <person name="Teodor R."/>
            <person name="Lu Y."/>
            <person name="Bowser T.A."/>
            <person name="Graham I.A."/>
            <person name="Ye K."/>
        </authorList>
    </citation>
    <scope>NUCLEOTIDE SEQUENCE [LARGE SCALE GENOMIC DNA]</scope>
    <source>
        <strain evidence="3">cv. HN1</strain>
        <tissue evidence="2">Leaves</tissue>
    </source>
</reference>
<feature type="domain" description="MATH" evidence="1">
    <location>
        <begin position="11"/>
        <end position="131"/>
    </location>
</feature>
<protein>
    <recommendedName>
        <fullName evidence="1">MATH domain-containing protein</fullName>
    </recommendedName>
</protein>
<name>A0A4Y7IKS8_PAPSO</name>
<evidence type="ECO:0000313" key="2">
    <source>
        <dbReference type="EMBL" id="RZC48069.1"/>
    </source>
</evidence>
<dbReference type="EMBL" id="CM010715">
    <property type="protein sequence ID" value="RZC48069.1"/>
    <property type="molecule type" value="Genomic_DNA"/>
</dbReference>
<dbReference type="Proteomes" id="UP000316621">
    <property type="component" value="Chromosome 1"/>
</dbReference>
<dbReference type="Gene3D" id="2.60.210.10">
    <property type="entry name" value="Apoptosis, Tumor Necrosis Factor Receptor Associated Protein 2, Chain A"/>
    <property type="match status" value="1"/>
</dbReference>
<accession>A0A4Y7IKS8</accession>
<dbReference type="InterPro" id="IPR008974">
    <property type="entry name" value="TRAF-like"/>
</dbReference>
<evidence type="ECO:0000313" key="3">
    <source>
        <dbReference type="Proteomes" id="UP000316621"/>
    </source>
</evidence>
<organism evidence="2 3">
    <name type="scientific">Papaver somniferum</name>
    <name type="common">Opium poppy</name>
    <dbReference type="NCBI Taxonomy" id="3469"/>
    <lineage>
        <taxon>Eukaryota</taxon>
        <taxon>Viridiplantae</taxon>
        <taxon>Streptophyta</taxon>
        <taxon>Embryophyta</taxon>
        <taxon>Tracheophyta</taxon>
        <taxon>Spermatophyta</taxon>
        <taxon>Magnoliopsida</taxon>
        <taxon>Ranunculales</taxon>
        <taxon>Papaveraceae</taxon>
        <taxon>Papaveroideae</taxon>
        <taxon>Papaver</taxon>
    </lineage>
</organism>
<evidence type="ECO:0000259" key="1">
    <source>
        <dbReference type="PROSITE" id="PS50144"/>
    </source>
</evidence>
<dbReference type="SUPFAM" id="SSF49599">
    <property type="entry name" value="TRAF domain-like"/>
    <property type="match status" value="1"/>
</dbReference>
<sequence>MPSQIHDSHTSVKFKWTLTEFSKLGCNHESGHFALGNLRWKLHIYPKGDNNTHSHFSLFLIPVDKTKLPYVEFSVCSITSHSGHKHNFKNLVKKHQLTHDRNRVGWSALMSLHDLHTHYVQHDTLTVIIKVTCRTREARA</sequence>
<keyword evidence="3" id="KW-1185">Reference proteome</keyword>
<dbReference type="Gramene" id="RZC48069">
    <property type="protein sequence ID" value="RZC48069"/>
    <property type="gene ID" value="C5167_041008"/>
</dbReference>
<proteinExistence type="predicted"/>
<dbReference type="InterPro" id="IPR002083">
    <property type="entry name" value="MATH/TRAF_dom"/>
</dbReference>
<dbReference type="OrthoDB" id="192247at2759"/>
<dbReference type="AlphaFoldDB" id="A0A4Y7IKS8"/>
<dbReference type="PANTHER" id="PTHR46162">
    <property type="entry name" value="TRAF-LIKE FAMILY PROTEIN"/>
    <property type="match status" value="1"/>
</dbReference>
<dbReference type="PANTHER" id="PTHR46162:SF2">
    <property type="entry name" value="ANKYRIN REPEAT-CONTAINING PROTEIN-RELATED"/>
    <property type="match status" value="1"/>
</dbReference>
<dbReference type="CDD" id="cd00121">
    <property type="entry name" value="MATH"/>
    <property type="match status" value="1"/>
</dbReference>